<dbReference type="RefSeq" id="WP_186504998.1">
    <property type="nucleotide sequence ID" value="NZ_JACNEP010000001.1"/>
</dbReference>
<dbReference type="Gene3D" id="3.40.50.1820">
    <property type="entry name" value="alpha/beta hydrolase"/>
    <property type="match status" value="1"/>
</dbReference>
<reference evidence="3" key="1">
    <citation type="journal article" date="2018" name="Int. J. Syst. Evol. Microbiol.">
        <title>Neptunicella marina gen. nov., sp. nov., isolated from surface seawater.</title>
        <authorList>
            <person name="Liu X."/>
            <person name="Lai Q."/>
            <person name="Du Y."/>
            <person name="Zhang X."/>
            <person name="Liu Z."/>
            <person name="Sun F."/>
            <person name="Shao Z."/>
        </authorList>
    </citation>
    <scope>NUCLEOTIDE SEQUENCE</scope>
    <source>
        <strain evidence="3">S27-2</strain>
    </source>
</reference>
<dbReference type="Pfam" id="PF00756">
    <property type="entry name" value="Esterase"/>
    <property type="match status" value="1"/>
</dbReference>
<dbReference type="Proteomes" id="UP000601768">
    <property type="component" value="Unassembled WGS sequence"/>
</dbReference>
<keyword evidence="2" id="KW-0378">Hydrolase</keyword>
<evidence type="ECO:0000256" key="1">
    <source>
        <dbReference type="ARBA" id="ARBA00005622"/>
    </source>
</evidence>
<dbReference type="PANTHER" id="PTHR40841:SF2">
    <property type="entry name" value="SIDEROPHORE-DEGRADING ESTERASE (EUROFUNG)"/>
    <property type="match status" value="1"/>
</dbReference>
<proteinExistence type="inferred from homology"/>
<evidence type="ECO:0000313" key="4">
    <source>
        <dbReference type="Proteomes" id="UP000601768"/>
    </source>
</evidence>
<evidence type="ECO:0000313" key="3">
    <source>
        <dbReference type="EMBL" id="MBC3764529.1"/>
    </source>
</evidence>
<gene>
    <name evidence="3" type="ORF">H8B19_01480</name>
</gene>
<organism evidence="3 4">
    <name type="scientific">Neptunicella marina</name>
    <dbReference type="NCBI Taxonomy" id="2125989"/>
    <lineage>
        <taxon>Bacteria</taxon>
        <taxon>Pseudomonadati</taxon>
        <taxon>Pseudomonadota</taxon>
        <taxon>Gammaproteobacteria</taxon>
        <taxon>Alteromonadales</taxon>
        <taxon>Alteromonadaceae</taxon>
        <taxon>Neptunicella</taxon>
    </lineage>
</organism>
<dbReference type="InterPro" id="IPR000801">
    <property type="entry name" value="Esterase-like"/>
</dbReference>
<accession>A0A8J6LVE8</accession>
<dbReference type="GO" id="GO:0016788">
    <property type="term" value="F:hydrolase activity, acting on ester bonds"/>
    <property type="evidence" value="ECO:0007669"/>
    <property type="project" value="TreeGrafter"/>
</dbReference>
<dbReference type="SUPFAM" id="SSF53474">
    <property type="entry name" value="alpha/beta-Hydrolases"/>
    <property type="match status" value="1"/>
</dbReference>
<dbReference type="PANTHER" id="PTHR40841">
    <property type="entry name" value="SIDEROPHORE TRIACETYLFUSARININE C ESTERASE"/>
    <property type="match status" value="1"/>
</dbReference>
<evidence type="ECO:0000256" key="2">
    <source>
        <dbReference type="ARBA" id="ARBA00022801"/>
    </source>
</evidence>
<protein>
    <recommendedName>
        <fullName evidence="5">Alpha/beta hydrolase</fullName>
    </recommendedName>
</protein>
<comment type="caution">
    <text evidence="3">The sequence shown here is derived from an EMBL/GenBank/DDBJ whole genome shotgun (WGS) entry which is preliminary data.</text>
</comment>
<name>A0A8J6LVE8_9ALTE</name>
<dbReference type="InterPro" id="IPR011990">
    <property type="entry name" value="TPR-like_helical_dom_sf"/>
</dbReference>
<dbReference type="EMBL" id="JACNEP010000001">
    <property type="protein sequence ID" value="MBC3764529.1"/>
    <property type="molecule type" value="Genomic_DNA"/>
</dbReference>
<dbReference type="Gene3D" id="1.25.40.10">
    <property type="entry name" value="Tetratricopeptide repeat domain"/>
    <property type="match status" value="1"/>
</dbReference>
<dbReference type="AlphaFoldDB" id="A0A8J6LVE8"/>
<dbReference type="SUPFAM" id="SSF48452">
    <property type="entry name" value="TPR-like"/>
    <property type="match status" value="1"/>
</dbReference>
<reference evidence="3" key="2">
    <citation type="submission" date="2020-08" db="EMBL/GenBank/DDBJ databases">
        <authorList>
            <person name="Lai Q."/>
        </authorList>
    </citation>
    <scope>NUCLEOTIDE SEQUENCE</scope>
    <source>
        <strain evidence="3">S27-2</strain>
    </source>
</reference>
<sequence length="484" mass="54766">MKNSIRLLVLCVFSITAQARQVEVSQLEPITLADRFEIKSERLNEKREFYISLPKDYQQSQKHYPVLYLLDGDQNIAQAVASARMLAQWRGIPELIIVAIPAPNRIRDYTPTNVEAYSAQSGGGDNFMYFIKHELTPYIDAHYPTHPYRILFGHSLSGLLAADELLKGQSDFNAFIITAPSLWWNDFAILKQAKTEFNKRFVTDTAVYFGIGALDGYGMQQELKQFVDSLAAAKNSKIRFQHKVYPDEGHMSAPMSVTYDGLVYVFSDIAYTEDKWQDFSKDGFMQREQTLLNKYGETAIQTAENYVGLGNYLQKKGDYAGAVAVFKINAQAYPGFAPNNSRLANAYVLAGDTDNARKEYKRAYEIAKASINGQGNAEQYLQQIALLDNPVSVSNEILDTYNGCYSSDDATFYIVSKNGTLLGKRQGWRDFELFPKSNEQFFMRVSPGYGFSFKQTDMGYQLILDVYGTEYILPKHESACETLN</sequence>
<keyword evidence="4" id="KW-1185">Reference proteome</keyword>
<comment type="similarity">
    <text evidence="1">Belongs to the esterase D family.</text>
</comment>
<dbReference type="InterPro" id="IPR052558">
    <property type="entry name" value="Siderophore_Hydrolase_D"/>
</dbReference>
<dbReference type="InterPro" id="IPR029058">
    <property type="entry name" value="AB_hydrolase_fold"/>
</dbReference>
<evidence type="ECO:0008006" key="5">
    <source>
        <dbReference type="Google" id="ProtNLM"/>
    </source>
</evidence>